<accession>A0ABX4BWG5</accession>
<dbReference type="EMBL" id="MUGV01000004">
    <property type="protein sequence ID" value="OXA82006.1"/>
    <property type="molecule type" value="Genomic_DNA"/>
</dbReference>
<protein>
    <recommendedName>
        <fullName evidence="3">Lipoprotein</fullName>
    </recommendedName>
</protein>
<name>A0ABX4BWG5_FLAFR</name>
<organism evidence="1 2">
    <name type="scientific">Flavobacterium frigidimaris</name>
    <dbReference type="NCBI Taxonomy" id="262320"/>
    <lineage>
        <taxon>Bacteria</taxon>
        <taxon>Pseudomonadati</taxon>
        <taxon>Bacteroidota</taxon>
        <taxon>Flavobacteriia</taxon>
        <taxon>Flavobacteriales</taxon>
        <taxon>Flavobacteriaceae</taxon>
        <taxon>Flavobacterium</taxon>
    </lineage>
</organism>
<keyword evidence="2" id="KW-1185">Reference proteome</keyword>
<evidence type="ECO:0000313" key="1">
    <source>
        <dbReference type="EMBL" id="OXA82006.1"/>
    </source>
</evidence>
<reference evidence="1 2" key="1">
    <citation type="submission" date="2016-11" db="EMBL/GenBank/DDBJ databases">
        <title>Whole genomes of Flavobacteriaceae.</title>
        <authorList>
            <person name="Stine C."/>
            <person name="Li C."/>
            <person name="Tadesse D."/>
        </authorList>
    </citation>
    <scope>NUCLEOTIDE SEQUENCE [LARGE SCALE GENOMIC DNA]</scope>
    <source>
        <strain evidence="1 2">DSM 15937</strain>
    </source>
</reference>
<comment type="caution">
    <text evidence="1">The sequence shown here is derived from an EMBL/GenBank/DDBJ whole genome shotgun (WGS) entry which is preliminary data.</text>
</comment>
<sequence>MKMEKIVMKKLTAIKMKNLKYALFLIILMSAACKPEQVLNNAKSQNDTAINAGNGKFKNPHHKPLAEFKGDTLKYLQTNFLSDKEFYIGKELNVLFEDLALDIKDYSNDLSSKNINLSPDLSLNFYDAKTKNKKIKNKENPLVLFVEWETPIYVEQVTALLKKNQGRWTAEEKNNYGQFKIKEIGMVSSK</sequence>
<gene>
    <name evidence="1" type="ORF">B0A65_01190</name>
</gene>
<evidence type="ECO:0000313" key="2">
    <source>
        <dbReference type="Proteomes" id="UP000198382"/>
    </source>
</evidence>
<dbReference type="PROSITE" id="PS51257">
    <property type="entry name" value="PROKAR_LIPOPROTEIN"/>
    <property type="match status" value="1"/>
</dbReference>
<evidence type="ECO:0008006" key="3">
    <source>
        <dbReference type="Google" id="ProtNLM"/>
    </source>
</evidence>
<dbReference type="Proteomes" id="UP000198382">
    <property type="component" value="Unassembled WGS sequence"/>
</dbReference>
<proteinExistence type="predicted"/>